<gene>
    <name evidence="1" type="ORF">F2P45_09160</name>
</gene>
<dbReference type="Proteomes" id="UP000609726">
    <property type="component" value="Unassembled WGS sequence"/>
</dbReference>
<accession>A0ABX0NQN3</accession>
<reference evidence="1 2" key="1">
    <citation type="submission" date="2019-10" db="EMBL/GenBank/DDBJ databases">
        <title>Taxonomy of Antarctic Massilia spp.: description of Massilia rubra sp. nov., Massilia aquatica sp. nov., Massilia mucilaginosa sp. nov., Massilia frigida sp. nov. isolated from streams, lakes and regoliths.</title>
        <authorList>
            <person name="Holochova P."/>
            <person name="Sedlacek I."/>
            <person name="Kralova S."/>
            <person name="Maslanova I."/>
            <person name="Busse H.-J."/>
            <person name="Stankova E."/>
            <person name="Vrbovska V."/>
            <person name="Kovarovic V."/>
            <person name="Bartak M."/>
            <person name="Svec P."/>
            <person name="Pantucek R."/>
        </authorList>
    </citation>
    <scope>NUCLEOTIDE SEQUENCE [LARGE SCALE GENOMIC DNA]</scope>
    <source>
        <strain evidence="1 2">CCM 8733</strain>
    </source>
</reference>
<dbReference type="RefSeq" id="WP_166873187.1">
    <property type="nucleotide sequence ID" value="NZ_WHJH01000007.1"/>
</dbReference>
<dbReference type="EMBL" id="WHJH01000007">
    <property type="protein sequence ID" value="NHZ89184.1"/>
    <property type="molecule type" value="Genomic_DNA"/>
</dbReference>
<protein>
    <submittedName>
        <fullName evidence="1">DUF2004 domain-containing protein</fullName>
    </submittedName>
</protein>
<evidence type="ECO:0000313" key="1">
    <source>
        <dbReference type="EMBL" id="NHZ89184.1"/>
    </source>
</evidence>
<name>A0ABX0NQN3_9BURK</name>
<comment type="caution">
    <text evidence="1">The sequence shown here is derived from an EMBL/GenBank/DDBJ whole genome shotgun (WGS) entry which is preliminary data.</text>
</comment>
<evidence type="ECO:0000313" key="2">
    <source>
        <dbReference type="Proteomes" id="UP000609726"/>
    </source>
</evidence>
<proteinExistence type="predicted"/>
<keyword evidence="2" id="KW-1185">Reference proteome</keyword>
<organism evidence="1 2">
    <name type="scientific">Massilia mucilaginosa</name>
    <dbReference type="NCBI Taxonomy" id="2609282"/>
    <lineage>
        <taxon>Bacteria</taxon>
        <taxon>Pseudomonadati</taxon>
        <taxon>Pseudomonadota</taxon>
        <taxon>Betaproteobacteria</taxon>
        <taxon>Burkholderiales</taxon>
        <taxon>Oxalobacteraceae</taxon>
        <taxon>Telluria group</taxon>
        <taxon>Massilia</taxon>
    </lineage>
</organism>
<sequence>MTTISLPLLGQAGFPDAGAPDWWHEADSPLGRLRIDFHARDGHAIGGVAAQAAPMLADVAALDAGARASIRADFASGERARSFRFLEYHLDECSTGELAACFGSGVKHAIGVDQLLAALRLKRIGFYWESDDTYMVLDYRLAGMASDQIIVVYADLDGTVTSVQMES</sequence>